<name>A0A392RG58_9FABA</name>
<organism evidence="5 6">
    <name type="scientific">Trifolium medium</name>
    <dbReference type="NCBI Taxonomy" id="97028"/>
    <lineage>
        <taxon>Eukaryota</taxon>
        <taxon>Viridiplantae</taxon>
        <taxon>Streptophyta</taxon>
        <taxon>Embryophyta</taxon>
        <taxon>Tracheophyta</taxon>
        <taxon>Spermatophyta</taxon>
        <taxon>Magnoliopsida</taxon>
        <taxon>eudicotyledons</taxon>
        <taxon>Gunneridae</taxon>
        <taxon>Pentapetalae</taxon>
        <taxon>rosids</taxon>
        <taxon>fabids</taxon>
        <taxon>Fabales</taxon>
        <taxon>Fabaceae</taxon>
        <taxon>Papilionoideae</taxon>
        <taxon>50 kb inversion clade</taxon>
        <taxon>NPAAA clade</taxon>
        <taxon>Hologalegina</taxon>
        <taxon>IRL clade</taxon>
        <taxon>Trifolieae</taxon>
        <taxon>Trifolium</taxon>
    </lineage>
</organism>
<evidence type="ECO:0000256" key="1">
    <source>
        <dbReference type="ARBA" id="ARBA00005995"/>
    </source>
</evidence>
<keyword evidence="6" id="KW-1185">Reference proteome</keyword>
<evidence type="ECO:0000313" key="5">
    <source>
        <dbReference type="EMBL" id="MCI34760.1"/>
    </source>
</evidence>
<evidence type="ECO:0000256" key="3">
    <source>
        <dbReference type="ARBA" id="ARBA00023002"/>
    </source>
</evidence>
<dbReference type="GO" id="GO:0032259">
    <property type="term" value="P:methylation"/>
    <property type="evidence" value="ECO:0007669"/>
    <property type="project" value="UniProtKB-KW"/>
</dbReference>
<keyword evidence="5" id="KW-0489">Methyltransferase</keyword>
<dbReference type="InterPro" id="IPR009057">
    <property type="entry name" value="Homeodomain-like_sf"/>
</dbReference>
<dbReference type="FunFam" id="1.10.10.10:FF:000064">
    <property type="entry name" value="Lysine-specific histone demethylase 1A"/>
    <property type="match status" value="1"/>
</dbReference>
<dbReference type="PROSITE" id="PS50934">
    <property type="entry name" value="SWIRM"/>
    <property type="match status" value="1"/>
</dbReference>
<dbReference type="SUPFAM" id="SSF46689">
    <property type="entry name" value="Homeodomain-like"/>
    <property type="match status" value="1"/>
</dbReference>
<dbReference type="AlphaFoldDB" id="A0A392RG58"/>
<dbReference type="Gene3D" id="1.10.10.10">
    <property type="entry name" value="Winged helix-like DNA-binding domain superfamily/Winged helix DNA-binding domain"/>
    <property type="match status" value="1"/>
</dbReference>
<evidence type="ECO:0000259" key="4">
    <source>
        <dbReference type="PROSITE" id="PS50934"/>
    </source>
</evidence>
<dbReference type="InterPro" id="IPR036188">
    <property type="entry name" value="FAD/NAD-bd_sf"/>
</dbReference>
<comment type="similarity">
    <text evidence="1">Belongs to the flavin monoamine oxidase family.</text>
</comment>
<keyword evidence="5" id="KW-0808">Transferase</keyword>
<accession>A0A392RG58</accession>
<proteinExistence type="inferred from homology"/>
<dbReference type="GO" id="GO:0006325">
    <property type="term" value="P:chromatin organization"/>
    <property type="evidence" value="ECO:0007669"/>
    <property type="project" value="UniProtKB-KW"/>
</dbReference>
<dbReference type="GO" id="GO:0016491">
    <property type="term" value="F:oxidoreductase activity"/>
    <property type="evidence" value="ECO:0007669"/>
    <property type="project" value="UniProtKB-KW"/>
</dbReference>
<feature type="domain" description="SWIRM" evidence="4">
    <location>
        <begin position="1"/>
        <end position="94"/>
    </location>
</feature>
<dbReference type="InterPro" id="IPR036388">
    <property type="entry name" value="WH-like_DNA-bd_sf"/>
</dbReference>
<dbReference type="Pfam" id="PF04433">
    <property type="entry name" value="SWIRM"/>
    <property type="match status" value="1"/>
</dbReference>
<dbReference type="GO" id="GO:0008168">
    <property type="term" value="F:methyltransferase activity"/>
    <property type="evidence" value="ECO:0007669"/>
    <property type="project" value="UniProtKB-KW"/>
</dbReference>
<dbReference type="PANTHER" id="PTHR10742">
    <property type="entry name" value="FLAVIN MONOAMINE OXIDASE"/>
    <property type="match status" value="1"/>
</dbReference>
<dbReference type="PANTHER" id="PTHR10742:SF260">
    <property type="entry name" value="PROTEIN FLOWERING LOCUS D"/>
    <property type="match status" value="1"/>
</dbReference>
<dbReference type="InterPro" id="IPR007526">
    <property type="entry name" value="SWIRM"/>
</dbReference>
<comment type="caution">
    <text evidence="5">The sequence shown here is derived from an EMBL/GenBank/DDBJ whole genome shotgun (WGS) entry which is preliminary data.</text>
</comment>
<evidence type="ECO:0000313" key="6">
    <source>
        <dbReference type="Proteomes" id="UP000265520"/>
    </source>
</evidence>
<reference evidence="5 6" key="1">
    <citation type="journal article" date="2018" name="Front. Plant Sci.">
        <title>Red Clover (Trifolium pratense) and Zigzag Clover (T. medium) - A Picture of Genomic Similarities and Differences.</title>
        <authorList>
            <person name="Dluhosova J."/>
            <person name="Istvanek J."/>
            <person name="Nedelnik J."/>
            <person name="Repkova J."/>
        </authorList>
    </citation>
    <scope>NUCLEOTIDE SEQUENCE [LARGE SCALE GENOMIC DNA]</scope>
    <source>
        <strain evidence="6">cv. 10/8</strain>
        <tissue evidence="5">Leaf</tissue>
    </source>
</reference>
<feature type="non-terminal residue" evidence="5">
    <location>
        <position position="122"/>
    </location>
</feature>
<sequence>MIALTAGFPADSLSEEEIETGVIPVIGGIEQVNYTLIRNHIIAKWRENVSVWVTKKMFTDYIPQHYNALLDSAYNYLVSHGYINFGIASAIKDKIPTEPSKAGVIIIGAGLAGLAAARQLMR</sequence>
<dbReference type="Gene3D" id="3.50.50.60">
    <property type="entry name" value="FAD/NAD(P)-binding domain"/>
    <property type="match status" value="1"/>
</dbReference>
<dbReference type="SUPFAM" id="SSF51971">
    <property type="entry name" value="Nucleotide-binding domain"/>
    <property type="match status" value="1"/>
</dbReference>
<protein>
    <submittedName>
        <fullName evidence="5">Lysine-specific histone demethylase-like protein</fullName>
    </submittedName>
</protein>
<keyword evidence="3" id="KW-0560">Oxidoreductase</keyword>
<evidence type="ECO:0000256" key="2">
    <source>
        <dbReference type="ARBA" id="ARBA00022853"/>
    </source>
</evidence>
<dbReference type="InterPro" id="IPR050281">
    <property type="entry name" value="Flavin_monoamine_oxidase"/>
</dbReference>
<dbReference type="EMBL" id="LXQA010216831">
    <property type="protein sequence ID" value="MCI34760.1"/>
    <property type="molecule type" value="Genomic_DNA"/>
</dbReference>
<keyword evidence="2" id="KW-0156">Chromatin regulator</keyword>
<dbReference type="Proteomes" id="UP000265520">
    <property type="component" value="Unassembled WGS sequence"/>
</dbReference>